<dbReference type="EMBL" id="NKXS01000182">
    <property type="protein sequence ID" value="PIN25778.1"/>
    <property type="molecule type" value="Genomic_DNA"/>
</dbReference>
<feature type="domain" description="Retrotransposon gag" evidence="2">
    <location>
        <begin position="105"/>
        <end position="196"/>
    </location>
</feature>
<feature type="compositionally biased region" description="Basic and acidic residues" evidence="1">
    <location>
        <begin position="233"/>
        <end position="256"/>
    </location>
</feature>
<comment type="caution">
    <text evidence="3">The sequence shown here is derived from an EMBL/GenBank/DDBJ whole genome shotgun (WGS) entry which is preliminary data.</text>
</comment>
<dbReference type="AlphaFoldDB" id="A0A2G9I7Q0"/>
<dbReference type="Pfam" id="PF03732">
    <property type="entry name" value="Retrotrans_gag"/>
    <property type="match status" value="1"/>
</dbReference>
<feature type="region of interest" description="Disordered" evidence="1">
    <location>
        <begin position="1"/>
        <end position="22"/>
    </location>
</feature>
<accession>A0A2G9I7Q0</accession>
<reference evidence="4" key="1">
    <citation type="journal article" date="2018" name="Gigascience">
        <title>Genome assembly of the Pink Ipe (Handroanthus impetiginosus, Bignoniaceae), a highly valued, ecologically keystone Neotropical timber forest tree.</title>
        <authorList>
            <person name="Silva-Junior O.B."/>
            <person name="Grattapaglia D."/>
            <person name="Novaes E."/>
            <person name="Collevatti R.G."/>
        </authorList>
    </citation>
    <scope>NUCLEOTIDE SEQUENCE [LARGE SCALE GENOMIC DNA]</scope>
    <source>
        <strain evidence="4">cv. UFG-1</strain>
    </source>
</reference>
<dbReference type="Proteomes" id="UP000231279">
    <property type="component" value="Unassembled WGS sequence"/>
</dbReference>
<sequence>MQESYLSIEPGRNGLGGGAQHDLDTEVRGIRKEVEELRRAVKHGIEVVPEGVAFDDIILAEPIPPNFRAPGISEYTGLFDPAKHLLRFQTAAVLYQYNDRVKCRAFISTLGESAQTWFSQLPSGSVHSFAQLRELFLHQYASSKHFRKTSFSLFSMQQEERETLREYIRRFTEAALEVPTAHKEVLANAFVRGLRDGPFFSSLVKKLVDDFDELLARAEKYINLEEARKIKRAESNDKRKDKKEEGTVQKKTRMEGQGKSSPFMQRLDNFTPLKIPRSQVLMEIESSNIIRRPLRASQGPTRPKSDKFCKFHNEYGHDTEECMHLRDEIERLTRNRCSSQESAGLNRTPFA</sequence>
<evidence type="ECO:0000259" key="2">
    <source>
        <dbReference type="Pfam" id="PF03732"/>
    </source>
</evidence>
<keyword evidence="4" id="KW-1185">Reference proteome</keyword>
<dbReference type="OrthoDB" id="912280at2759"/>
<evidence type="ECO:0000313" key="4">
    <source>
        <dbReference type="Proteomes" id="UP000231279"/>
    </source>
</evidence>
<evidence type="ECO:0000256" key="1">
    <source>
        <dbReference type="SAM" id="MobiDB-lite"/>
    </source>
</evidence>
<gene>
    <name evidence="3" type="ORF">CDL12_01474</name>
</gene>
<protein>
    <recommendedName>
        <fullName evidence="2">Retrotransposon gag domain-containing protein</fullName>
    </recommendedName>
</protein>
<organism evidence="3 4">
    <name type="scientific">Handroanthus impetiginosus</name>
    <dbReference type="NCBI Taxonomy" id="429701"/>
    <lineage>
        <taxon>Eukaryota</taxon>
        <taxon>Viridiplantae</taxon>
        <taxon>Streptophyta</taxon>
        <taxon>Embryophyta</taxon>
        <taxon>Tracheophyta</taxon>
        <taxon>Spermatophyta</taxon>
        <taxon>Magnoliopsida</taxon>
        <taxon>eudicotyledons</taxon>
        <taxon>Gunneridae</taxon>
        <taxon>Pentapetalae</taxon>
        <taxon>asterids</taxon>
        <taxon>lamiids</taxon>
        <taxon>Lamiales</taxon>
        <taxon>Bignoniaceae</taxon>
        <taxon>Crescentiina</taxon>
        <taxon>Tabebuia alliance</taxon>
        <taxon>Handroanthus</taxon>
    </lineage>
</organism>
<dbReference type="PANTHER" id="PTHR33223:SF10">
    <property type="entry name" value="AMINOTRANSFERASE-LIKE PLANT MOBILE DOMAIN-CONTAINING PROTEIN"/>
    <property type="match status" value="1"/>
</dbReference>
<dbReference type="STRING" id="429701.A0A2G9I7Q0"/>
<dbReference type="PANTHER" id="PTHR33223">
    <property type="entry name" value="CCHC-TYPE DOMAIN-CONTAINING PROTEIN"/>
    <property type="match status" value="1"/>
</dbReference>
<dbReference type="InterPro" id="IPR005162">
    <property type="entry name" value="Retrotrans_gag_dom"/>
</dbReference>
<proteinExistence type="predicted"/>
<feature type="region of interest" description="Disordered" evidence="1">
    <location>
        <begin position="233"/>
        <end position="265"/>
    </location>
</feature>
<name>A0A2G9I7Q0_9LAMI</name>
<evidence type="ECO:0000313" key="3">
    <source>
        <dbReference type="EMBL" id="PIN25778.1"/>
    </source>
</evidence>